<dbReference type="GO" id="GO:0004040">
    <property type="term" value="F:amidase activity"/>
    <property type="evidence" value="ECO:0007669"/>
    <property type="project" value="InterPro"/>
</dbReference>
<feature type="domain" description="Mannosyl-glycoprotein endo-beta-N-acetylglucosamidase-like" evidence="2">
    <location>
        <begin position="2"/>
        <end position="144"/>
    </location>
</feature>
<dbReference type="InterPro" id="IPR002901">
    <property type="entry name" value="MGlyc_endo_b_GlcNAc-like_dom"/>
</dbReference>
<dbReference type="Gene3D" id="1.10.530.10">
    <property type="match status" value="1"/>
</dbReference>
<dbReference type="InterPro" id="IPR051056">
    <property type="entry name" value="Glycosyl_Hydrolase_73"/>
</dbReference>
<evidence type="ECO:0000313" key="3">
    <source>
        <dbReference type="EMBL" id="CAB4132036.1"/>
    </source>
</evidence>
<dbReference type="EMBL" id="LR796258">
    <property type="protein sequence ID" value="CAB4132036.1"/>
    <property type="molecule type" value="Genomic_DNA"/>
</dbReference>
<name>A0A6J5LFY8_9CAUD</name>
<gene>
    <name evidence="3" type="ORF">UFOVP134_7</name>
</gene>
<evidence type="ECO:0000256" key="1">
    <source>
        <dbReference type="ARBA" id="ARBA00022801"/>
    </source>
</evidence>
<protein>
    <submittedName>
        <fullName evidence="3">Mannosyl-glycoprotein endo-beta-N-acetylglucosamidase-like domain containing protein</fullName>
    </submittedName>
</protein>
<sequence>MRVPSPNVIAAAQASQRQFPVVPASISLAQWALESGWGSKYTGLNNPFGIKAVEGQAFTAVPTHEEVNGRFVPTVARFANYQSLEDAFTAHAALLAHHPQYAAFQKATVLQDKCHALTGVYATDEQYGQKLYSLILSEGFTKYDLAV</sequence>
<dbReference type="PANTHER" id="PTHR33308">
    <property type="entry name" value="PEPTIDOGLYCAN HYDROLASE FLGJ"/>
    <property type="match status" value="1"/>
</dbReference>
<dbReference type="SMART" id="SM00047">
    <property type="entry name" value="LYZ2"/>
    <property type="match status" value="1"/>
</dbReference>
<dbReference type="Pfam" id="PF01832">
    <property type="entry name" value="Glucosaminidase"/>
    <property type="match status" value="1"/>
</dbReference>
<evidence type="ECO:0000259" key="2">
    <source>
        <dbReference type="SMART" id="SM00047"/>
    </source>
</evidence>
<dbReference type="PANTHER" id="PTHR33308:SF9">
    <property type="entry name" value="PEPTIDOGLYCAN HYDROLASE FLGJ"/>
    <property type="match status" value="1"/>
</dbReference>
<accession>A0A6J5LFY8</accession>
<dbReference type="Gene3D" id="4.10.80.30">
    <property type="entry name" value="DNA polymerase, domain 6"/>
    <property type="match status" value="1"/>
</dbReference>
<proteinExistence type="predicted"/>
<keyword evidence="1" id="KW-0378">Hydrolase</keyword>
<reference evidence="3" key="1">
    <citation type="submission" date="2020-04" db="EMBL/GenBank/DDBJ databases">
        <authorList>
            <person name="Chiriac C."/>
            <person name="Salcher M."/>
            <person name="Ghai R."/>
            <person name="Kavagutti S V."/>
        </authorList>
    </citation>
    <scope>NUCLEOTIDE SEQUENCE</scope>
</reference>
<organism evidence="3">
    <name type="scientific">uncultured Caudovirales phage</name>
    <dbReference type="NCBI Taxonomy" id="2100421"/>
    <lineage>
        <taxon>Viruses</taxon>
        <taxon>Duplodnaviria</taxon>
        <taxon>Heunggongvirae</taxon>
        <taxon>Uroviricota</taxon>
        <taxon>Caudoviricetes</taxon>
        <taxon>Peduoviridae</taxon>
        <taxon>Maltschvirus</taxon>
        <taxon>Maltschvirus maltsch</taxon>
    </lineage>
</organism>